<dbReference type="AlphaFoldDB" id="A0A2U2RIB6"/>
<dbReference type="Proteomes" id="UP000245590">
    <property type="component" value="Unassembled WGS sequence"/>
</dbReference>
<reference evidence="1 2" key="1">
    <citation type="submission" date="2018-05" db="EMBL/GenBank/DDBJ databases">
        <title>Brachybacterium sp. M1HQ-2T, whole genome shotgun sequence.</title>
        <authorList>
            <person name="Tuo L."/>
        </authorList>
    </citation>
    <scope>NUCLEOTIDE SEQUENCE [LARGE SCALE GENOMIC DNA]</scope>
    <source>
        <strain evidence="1 2">M1HQ-2</strain>
    </source>
</reference>
<evidence type="ECO:0000313" key="2">
    <source>
        <dbReference type="Proteomes" id="UP000245590"/>
    </source>
</evidence>
<proteinExistence type="predicted"/>
<dbReference type="OrthoDB" id="4794345at2"/>
<dbReference type="RefSeq" id="WP_109276487.1">
    <property type="nucleotide sequence ID" value="NZ_QFKX01000005.1"/>
</dbReference>
<comment type="caution">
    <text evidence="1">The sequence shown here is derived from an EMBL/GenBank/DDBJ whole genome shotgun (WGS) entry which is preliminary data.</text>
</comment>
<keyword evidence="2" id="KW-1185">Reference proteome</keyword>
<name>A0A2U2RIB6_9MICO</name>
<protein>
    <submittedName>
        <fullName evidence="1">Uncharacterized protein</fullName>
    </submittedName>
</protein>
<accession>A0A2U2RIB6</accession>
<organism evidence="1 2">
    <name type="scientific">Brachybacterium endophyticum</name>
    <dbReference type="NCBI Taxonomy" id="2182385"/>
    <lineage>
        <taxon>Bacteria</taxon>
        <taxon>Bacillati</taxon>
        <taxon>Actinomycetota</taxon>
        <taxon>Actinomycetes</taxon>
        <taxon>Micrococcales</taxon>
        <taxon>Dermabacteraceae</taxon>
        <taxon>Brachybacterium</taxon>
    </lineage>
</organism>
<sequence>MRCEQCRQKIRGTARTSITGRTLCSRCADRLTAASVGGAVNGGVGGAVATAGWFERVKKFTRGRRSGS</sequence>
<evidence type="ECO:0000313" key="1">
    <source>
        <dbReference type="EMBL" id="PWH05524.1"/>
    </source>
</evidence>
<gene>
    <name evidence="1" type="ORF">DEO23_13235</name>
</gene>
<dbReference type="EMBL" id="QFKX01000005">
    <property type="protein sequence ID" value="PWH05524.1"/>
    <property type="molecule type" value="Genomic_DNA"/>
</dbReference>